<feature type="transmembrane region" description="Helical" evidence="1">
    <location>
        <begin position="98"/>
        <end position="118"/>
    </location>
</feature>
<dbReference type="AlphaFoldDB" id="A0A4R5NEA7"/>
<evidence type="ECO:0000256" key="1">
    <source>
        <dbReference type="SAM" id="Phobius"/>
    </source>
</evidence>
<gene>
    <name evidence="2" type="ORF">C5L31_001844</name>
</gene>
<keyword evidence="1" id="KW-0812">Transmembrane</keyword>
<dbReference type="PANTHER" id="PTHR34821:SF2">
    <property type="entry name" value="INNER MEMBRANE PROTEIN YDCZ"/>
    <property type="match status" value="1"/>
</dbReference>
<feature type="transmembrane region" description="Helical" evidence="1">
    <location>
        <begin position="243"/>
        <end position="262"/>
    </location>
</feature>
<keyword evidence="1" id="KW-0472">Membrane</keyword>
<dbReference type="InterPro" id="IPR006750">
    <property type="entry name" value="YdcZ"/>
</dbReference>
<sequence length="320" mass="34303">MIAIIIGLTIGFGLPIQTTINSKLRDAFGSPFLSSLISFIIGTIFLAIVVVASGQVLIVGMTTISSQPWWLWLGGVFGVIYLTSNILLFPKIGSVQTVIFPVLGQILMGLLIDNGGWFSSAVQRLTVSRGLGALLVLIGVIVTVALPNYLESRKALVDVQAKADVQGSGKDGLNSWLWRLWGVFAGMLSASQTAINGHLGIVVGSAIKSAFISFLIGTVLLIIIVLIMRPKVRYKETTDQHRWWMWIGGVIGSLYVLGNAYLAPTIGTGLAVVIVLIGLMAGSLLIDQFGWLDAKRNPITPIQIIGLITMILGVVVIRLI</sequence>
<name>A0A4R5NEA7_9LACO</name>
<feature type="transmembrane region" description="Helical" evidence="1">
    <location>
        <begin position="269"/>
        <end position="286"/>
    </location>
</feature>
<protein>
    <recommendedName>
        <fullName evidence="4">EamA domain-containing protein</fullName>
    </recommendedName>
</protein>
<organism evidence="2 3">
    <name type="scientific">Secundilactobacillus malefermentans</name>
    <dbReference type="NCBI Taxonomy" id="176292"/>
    <lineage>
        <taxon>Bacteria</taxon>
        <taxon>Bacillati</taxon>
        <taxon>Bacillota</taxon>
        <taxon>Bacilli</taxon>
        <taxon>Lactobacillales</taxon>
        <taxon>Lactobacillaceae</taxon>
        <taxon>Secundilactobacillus</taxon>
    </lineage>
</organism>
<feature type="transmembrane region" description="Helical" evidence="1">
    <location>
        <begin position="298"/>
        <end position="319"/>
    </location>
</feature>
<dbReference type="OrthoDB" id="7864805at2"/>
<feature type="transmembrane region" description="Helical" evidence="1">
    <location>
        <begin position="32"/>
        <end position="58"/>
    </location>
</feature>
<keyword evidence="1" id="KW-1133">Transmembrane helix</keyword>
<accession>A0A4R5NEA7</accession>
<dbReference type="EMBL" id="PUFO01000107">
    <property type="protein sequence ID" value="TDG71157.1"/>
    <property type="molecule type" value="Genomic_DNA"/>
</dbReference>
<feature type="transmembrane region" description="Helical" evidence="1">
    <location>
        <begin position="176"/>
        <end position="195"/>
    </location>
</feature>
<dbReference type="GO" id="GO:0005886">
    <property type="term" value="C:plasma membrane"/>
    <property type="evidence" value="ECO:0007669"/>
    <property type="project" value="TreeGrafter"/>
</dbReference>
<feature type="transmembrane region" description="Helical" evidence="1">
    <location>
        <begin position="70"/>
        <end position="92"/>
    </location>
</feature>
<proteinExistence type="predicted"/>
<keyword evidence="3" id="KW-1185">Reference proteome</keyword>
<reference evidence="2 3" key="1">
    <citation type="journal article" date="2019" name="Appl. Microbiol. Biotechnol.">
        <title>Uncovering carbohydrate metabolism through a genotype-phenotype association study of 56 lactic acid bacteria genomes.</title>
        <authorList>
            <person name="Buron-Moles G."/>
            <person name="Chailyan A."/>
            <person name="Dolejs I."/>
            <person name="Forster J."/>
            <person name="Miks M.H."/>
        </authorList>
    </citation>
    <scope>NUCLEOTIDE SEQUENCE [LARGE SCALE GENOMIC DNA]</scope>
    <source>
        <strain evidence="2 3">ATCC 49373</strain>
    </source>
</reference>
<dbReference type="PANTHER" id="PTHR34821">
    <property type="entry name" value="INNER MEMBRANE PROTEIN YDCZ"/>
    <property type="match status" value="1"/>
</dbReference>
<dbReference type="STRING" id="1122149.FD44_GL000481"/>
<comment type="caution">
    <text evidence="2">The sequence shown here is derived from an EMBL/GenBank/DDBJ whole genome shotgun (WGS) entry which is preliminary data.</text>
</comment>
<feature type="transmembrane region" description="Helical" evidence="1">
    <location>
        <begin position="130"/>
        <end position="150"/>
    </location>
</feature>
<evidence type="ECO:0008006" key="4">
    <source>
        <dbReference type="Google" id="ProtNLM"/>
    </source>
</evidence>
<dbReference type="RefSeq" id="WP_010619510.1">
    <property type="nucleotide sequence ID" value="NZ_CP042371.1"/>
</dbReference>
<dbReference type="Pfam" id="PF04657">
    <property type="entry name" value="DMT_YdcZ"/>
    <property type="match status" value="2"/>
</dbReference>
<evidence type="ECO:0000313" key="3">
    <source>
        <dbReference type="Proteomes" id="UP000294854"/>
    </source>
</evidence>
<dbReference type="Proteomes" id="UP000294854">
    <property type="component" value="Unassembled WGS sequence"/>
</dbReference>
<evidence type="ECO:0000313" key="2">
    <source>
        <dbReference type="EMBL" id="TDG71157.1"/>
    </source>
</evidence>
<feature type="transmembrane region" description="Helical" evidence="1">
    <location>
        <begin position="207"/>
        <end position="228"/>
    </location>
</feature>